<accession>A0A5K1JXN9</accession>
<dbReference type="PANTHER" id="PTHR34598">
    <property type="entry name" value="BLL6449 PROTEIN"/>
    <property type="match status" value="1"/>
</dbReference>
<dbReference type="InterPro" id="IPR044053">
    <property type="entry name" value="AsaB-like"/>
</dbReference>
<dbReference type="PANTHER" id="PTHR34598:SF3">
    <property type="entry name" value="OXIDOREDUCTASE AN1597"/>
    <property type="match status" value="1"/>
</dbReference>
<evidence type="ECO:0000256" key="1">
    <source>
        <dbReference type="ARBA" id="ARBA00023604"/>
    </source>
</evidence>
<proteinExistence type="inferred from homology"/>
<organism evidence="2">
    <name type="scientific">Ganoderma boninense</name>
    <dbReference type="NCBI Taxonomy" id="34458"/>
    <lineage>
        <taxon>Eukaryota</taxon>
        <taxon>Fungi</taxon>
        <taxon>Dikarya</taxon>
        <taxon>Basidiomycota</taxon>
        <taxon>Agaricomycotina</taxon>
        <taxon>Agaricomycetes</taxon>
        <taxon>Polyporales</taxon>
        <taxon>Polyporaceae</taxon>
        <taxon>Ganoderma</taxon>
    </lineage>
</organism>
<gene>
    <name evidence="2" type="primary">I1S0Q0</name>
</gene>
<evidence type="ECO:0008006" key="3">
    <source>
        <dbReference type="Google" id="ProtNLM"/>
    </source>
</evidence>
<evidence type="ECO:0000313" key="2">
    <source>
        <dbReference type="EMBL" id="VWO97140.1"/>
    </source>
</evidence>
<dbReference type="AlphaFoldDB" id="A0A5K1JXN9"/>
<comment type="similarity">
    <text evidence="1">Belongs to the asaB hydroxylase/desaturase family.</text>
</comment>
<dbReference type="GO" id="GO:0016491">
    <property type="term" value="F:oxidoreductase activity"/>
    <property type="evidence" value="ECO:0007669"/>
    <property type="project" value="InterPro"/>
</dbReference>
<sequence>MAATAVLTPRDVATTHNYYKALDNDPPRRYVRVEPPEGKPDTNVGLDPRPALVHDVRGREADFSLDKNGFQYLRWPSVEKDFADDEVIKDKYYPEVEQILKEATGAKRVYIFDHTVRLRRARQVPLPRRGRAPPAVARTHHQRLAADPNPVAHAPLALGDWRTLDPADLVSIDLVYPDRHGTTYSVNYNGDSEIRWYFLGGQTPDEVTLIKCFDSETGETARLTPHTAFRDAGSPRDAPHRQSIEVRALVFDAE</sequence>
<protein>
    <recommendedName>
        <fullName evidence="3">Methyltransferase</fullName>
    </recommendedName>
</protein>
<name>A0A5K1JXN9_9APHY</name>
<dbReference type="EMBL" id="LR726145">
    <property type="protein sequence ID" value="VWO97140.1"/>
    <property type="molecule type" value="Genomic_DNA"/>
</dbReference>
<dbReference type="NCBIfam" id="NF041278">
    <property type="entry name" value="CmcJ_NvfI_EfuI"/>
    <property type="match status" value="2"/>
</dbReference>
<reference evidence="2" key="1">
    <citation type="submission" date="2019-10" db="EMBL/GenBank/DDBJ databases">
        <authorList>
            <person name="Nor Muhammad N."/>
        </authorList>
    </citation>
    <scope>NUCLEOTIDE SEQUENCE</scope>
</reference>